<evidence type="ECO:0000313" key="2">
    <source>
        <dbReference type="EMBL" id="SFV09489.1"/>
    </source>
</evidence>
<gene>
    <name evidence="2" type="ORF">SAMN05421543_1604</name>
</gene>
<dbReference type="Proteomes" id="UP000183508">
    <property type="component" value="Unassembled WGS sequence"/>
</dbReference>
<proteinExistence type="predicted"/>
<protein>
    <submittedName>
        <fullName evidence="2">Uncharacterized protein</fullName>
    </submittedName>
</protein>
<evidence type="ECO:0000313" key="3">
    <source>
        <dbReference type="Proteomes" id="UP000183508"/>
    </source>
</evidence>
<keyword evidence="1" id="KW-0472">Membrane</keyword>
<feature type="transmembrane region" description="Helical" evidence="1">
    <location>
        <begin position="49"/>
        <end position="76"/>
    </location>
</feature>
<organism evidence="2 3">
    <name type="scientific">Alicyclobacillus macrosporangiidus</name>
    <dbReference type="NCBI Taxonomy" id="392015"/>
    <lineage>
        <taxon>Bacteria</taxon>
        <taxon>Bacillati</taxon>
        <taxon>Bacillota</taxon>
        <taxon>Bacilli</taxon>
        <taxon>Bacillales</taxon>
        <taxon>Alicyclobacillaceae</taxon>
        <taxon>Alicyclobacillus</taxon>
    </lineage>
</organism>
<dbReference type="STRING" id="392015.SAMN05421543_1604"/>
<reference evidence="3" key="1">
    <citation type="submission" date="2016-10" db="EMBL/GenBank/DDBJ databases">
        <authorList>
            <person name="Varghese N."/>
        </authorList>
    </citation>
    <scope>NUCLEOTIDE SEQUENCE [LARGE SCALE GENOMIC DNA]</scope>
    <source>
        <strain evidence="3">DSM 17980</strain>
    </source>
</reference>
<evidence type="ECO:0000256" key="1">
    <source>
        <dbReference type="SAM" id="Phobius"/>
    </source>
</evidence>
<name>A0A1I7LIU8_9BACL</name>
<dbReference type="AlphaFoldDB" id="A0A1I7LIU8"/>
<keyword evidence="3" id="KW-1185">Reference proteome</keyword>
<accession>A0A1I7LIU8</accession>
<feature type="transmembrane region" description="Helical" evidence="1">
    <location>
        <begin position="20"/>
        <end position="37"/>
    </location>
</feature>
<dbReference type="EMBL" id="FPBV01000060">
    <property type="protein sequence ID" value="SFV09489.1"/>
    <property type="molecule type" value="Genomic_DNA"/>
</dbReference>
<keyword evidence="1" id="KW-1133">Transmembrane helix</keyword>
<dbReference type="RefSeq" id="WP_029423515.1">
    <property type="nucleotide sequence ID" value="NZ_FPBV01000060.1"/>
</dbReference>
<keyword evidence="1" id="KW-0812">Transmembrane</keyword>
<sequence length="82" mass="9209">MGANANDITSNPAWHLVQPIFDLLAVGILVWMTVLIVRKYFKGEHHNIIVQVLFGMIALVFLIDPTVFFGVLNWLIGKLPHA</sequence>